<dbReference type="STRING" id="84035.SAMN05660742_11196"/>
<dbReference type="EMBL" id="FNZK01000011">
    <property type="protein sequence ID" value="SEJ59922.1"/>
    <property type="molecule type" value="Genomic_DNA"/>
</dbReference>
<dbReference type="RefSeq" id="WP_091831920.1">
    <property type="nucleotide sequence ID" value="NZ_FNZK01000011.1"/>
</dbReference>
<keyword evidence="2" id="KW-1185">Reference proteome</keyword>
<dbReference type="Proteomes" id="UP000199662">
    <property type="component" value="Unassembled WGS sequence"/>
</dbReference>
<accession>A0A1H7ACX5</accession>
<name>A0A1H7ACX5_9FIRM</name>
<dbReference type="AlphaFoldDB" id="A0A1H7ACX5"/>
<sequence>MLNDVKPIEEIEQELVARFGSKLEPIRAPLKDRQRYARLAKLTEEPYKIKGNRQNADEFIRAKFQ</sequence>
<gene>
    <name evidence="1" type="ORF">SAMN05660742_11196</name>
</gene>
<evidence type="ECO:0000313" key="2">
    <source>
        <dbReference type="Proteomes" id="UP000199662"/>
    </source>
</evidence>
<reference evidence="2" key="1">
    <citation type="submission" date="2016-10" db="EMBL/GenBank/DDBJ databases">
        <authorList>
            <person name="Varghese N."/>
            <person name="Submissions S."/>
        </authorList>
    </citation>
    <scope>NUCLEOTIDE SEQUENCE [LARGE SCALE GENOMIC DNA]</scope>
    <source>
        <strain evidence="2">DSM 2179</strain>
    </source>
</reference>
<proteinExistence type="predicted"/>
<evidence type="ECO:0000313" key="1">
    <source>
        <dbReference type="EMBL" id="SEJ59922.1"/>
    </source>
</evidence>
<organism evidence="1 2">
    <name type="scientific">Propionispira arboris</name>
    <dbReference type="NCBI Taxonomy" id="84035"/>
    <lineage>
        <taxon>Bacteria</taxon>
        <taxon>Bacillati</taxon>
        <taxon>Bacillota</taxon>
        <taxon>Negativicutes</taxon>
        <taxon>Selenomonadales</taxon>
        <taxon>Selenomonadaceae</taxon>
        <taxon>Propionispira</taxon>
    </lineage>
</organism>
<protein>
    <submittedName>
        <fullName evidence="1">Uncharacterized protein</fullName>
    </submittedName>
</protein>